<evidence type="ECO:0000256" key="2">
    <source>
        <dbReference type="ARBA" id="ARBA00022801"/>
    </source>
</evidence>
<dbReference type="InterPro" id="IPR000086">
    <property type="entry name" value="NUDIX_hydrolase_dom"/>
</dbReference>
<sequence>MADTRDEHPNWPGLVPDEVQPWETLESRTLVDGFRRVLEDRARTASGVEVTYQYRPRGPRAVFVLPVTAAGEAVLIRQYRYPLRATVWEVVAGGVERGEELLGAAVRELAEEVGGRAAEWVGLPGFYPQPSISGVVFYPLLALGVTLGETAHEESEVIERVVMPLGEAYRMLEAGEIQDGPSSLTLWHARRHLTGRGLL</sequence>
<keyword evidence="5" id="KW-1185">Reference proteome</keyword>
<dbReference type="SUPFAM" id="SSF55811">
    <property type="entry name" value="Nudix"/>
    <property type="match status" value="1"/>
</dbReference>
<feature type="domain" description="Nudix hydrolase" evidence="3">
    <location>
        <begin position="58"/>
        <end position="185"/>
    </location>
</feature>
<evidence type="ECO:0000256" key="1">
    <source>
        <dbReference type="ARBA" id="ARBA00001946"/>
    </source>
</evidence>
<reference evidence="4" key="1">
    <citation type="submission" date="2022-07" db="EMBL/GenBank/DDBJ databases">
        <title>Complete Genome Sequence of the Radioresistant Bacterium Deinococcus aetherius ST0316, Isolated from the Air Dust collected in Lower Stratosphere above Japan.</title>
        <authorList>
            <person name="Satoh K."/>
            <person name="Hagiwara K."/>
            <person name="Katsumata K."/>
            <person name="Kubo A."/>
            <person name="Yokobori S."/>
            <person name="Yamagishi A."/>
            <person name="Oono Y."/>
            <person name="Narumi I."/>
        </authorList>
    </citation>
    <scope>NUCLEOTIDE SEQUENCE</scope>
    <source>
        <strain evidence="4">ST0316</strain>
    </source>
</reference>
<dbReference type="EMBL" id="AP026560">
    <property type="protein sequence ID" value="BDP43142.1"/>
    <property type="molecule type" value="Genomic_DNA"/>
</dbReference>
<gene>
    <name evidence="4" type="ORF">DAETH_31110</name>
</gene>
<evidence type="ECO:0000313" key="4">
    <source>
        <dbReference type="EMBL" id="BDP43142.1"/>
    </source>
</evidence>
<comment type="cofactor">
    <cofactor evidence="1">
        <name>Mg(2+)</name>
        <dbReference type="ChEBI" id="CHEBI:18420"/>
    </cofactor>
</comment>
<dbReference type="Gene3D" id="3.90.79.10">
    <property type="entry name" value="Nucleoside Triphosphate Pyrophosphohydrolase"/>
    <property type="match status" value="1"/>
</dbReference>
<proteinExistence type="predicted"/>
<dbReference type="PANTHER" id="PTHR11839">
    <property type="entry name" value="UDP/ADP-SUGAR PYROPHOSPHATASE"/>
    <property type="match status" value="1"/>
</dbReference>
<keyword evidence="2" id="KW-0378">Hydrolase</keyword>
<evidence type="ECO:0000259" key="3">
    <source>
        <dbReference type="PROSITE" id="PS51462"/>
    </source>
</evidence>
<dbReference type="PROSITE" id="PS00893">
    <property type="entry name" value="NUDIX_BOX"/>
    <property type="match status" value="1"/>
</dbReference>
<organism evidence="4 5">
    <name type="scientific">Deinococcus aetherius</name>
    <dbReference type="NCBI Taxonomy" id="200252"/>
    <lineage>
        <taxon>Bacteria</taxon>
        <taxon>Thermotogati</taxon>
        <taxon>Deinococcota</taxon>
        <taxon>Deinococci</taxon>
        <taxon>Deinococcales</taxon>
        <taxon>Deinococcaceae</taxon>
        <taxon>Deinococcus</taxon>
    </lineage>
</organism>
<accession>A0ABN6RIF4</accession>
<dbReference type="Proteomes" id="UP001064971">
    <property type="component" value="Chromosome"/>
</dbReference>
<dbReference type="RefSeq" id="WP_264775805.1">
    <property type="nucleotide sequence ID" value="NZ_AP026560.1"/>
</dbReference>
<dbReference type="InterPro" id="IPR020084">
    <property type="entry name" value="NUDIX_hydrolase_CS"/>
</dbReference>
<dbReference type="Pfam" id="PF00293">
    <property type="entry name" value="NUDIX"/>
    <property type="match status" value="1"/>
</dbReference>
<name>A0ABN6RIF4_9DEIO</name>
<dbReference type="InterPro" id="IPR015797">
    <property type="entry name" value="NUDIX_hydrolase-like_dom_sf"/>
</dbReference>
<dbReference type="CDD" id="cd24161">
    <property type="entry name" value="NUDIX_ADPRase_Ndx2"/>
    <property type="match status" value="1"/>
</dbReference>
<dbReference type="PANTHER" id="PTHR11839:SF18">
    <property type="entry name" value="NUDIX HYDROLASE DOMAIN-CONTAINING PROTEIN"/>
    <property type="match status" value="1"/>
</dbReference>
<evidence type="ECO:0000313" key="5">
    <source>
        <dbReference type="Proteomes" id="UP001064971"/>
    </source>
</evidence>
<dbReference type="PROSITE" id="PS51462">
    <property type="entry name" value="NUDIX"/>
    <property type="match status" value="1"/>
</dbReference>
<protein>
    <submittedName>
        <fullName evidence="4">DNA mismatch repair protein MutT</fullName>
    </submittedName>
</protein>